<gene>
    <name evidence="1" type="ORF">NM688_g1781</name>
</gene>
<comment type="caution">
    <text evidence="1">The sequence shown here is derived from an EMBL/GenBank/DDBJ whole genome shotgun (WGS) entry which is preliminary data.</text>
</comment>
<organism evidence="1 2">
    <name type="scientific">Phlebia brevispora</name>
    <dbReference type="NCBI Taxonomy" id="194682"/>
    <lineage>
        <taxon>Eukaryota</taxon>
        <taxon>Fungi</taxon>
        <taxon>Dikarya</taxon>
        <taxon>Basidiomycota</taxon>
        <taxon>Agaricomycotina</taxon>
        <taxon>Agaricomycetes</taxon>
        <taxon>Polyporales</taxon>
        <taxon>Meruliaceae</taxon>
        <taxon>Phlebia</taxon>
    </lineage>
</organism>
<sequence length="325" mass="35966">MPASISTRKIGNDEVSAVGYGGMGISAYYGPVASDEDRLKFLDTLYERGCNHWDSADIYGDNEELVGKWFKRTGKRSEIFLATKFGLYFQPDRFSNARLNMPSSRSSSLYVALARTTSTYEYVKAGKVKYLGISECSAETLRRAHAVHPIAAVQLEYSPFTLDIEDEKIGLLKTARELGITVVAYAKGPEDFQPDDFRRKIARYSRENFPNILRLADGLKAIGERHGATAGQVALAWVLAQGEDIVPIVGTTKVKVSYRLPSHFLSPTDASGSQYLDENLGALKVKLTPEELQEVRAISEKANAAQGDRYPPDFMQVQFGDTPSL</sequence>
<dbReference type="Proteomes" id="UP001148662">
    <property type="component" value="Unassembled WGS sequence"/>
</dbReference>
<proteinExistence type="predicted"/>
<accession>A0ACC1TAT7</accession>
<dbReference type="EMBL" id="JANHOG010000203">
    <property type="protein sequence ID" value="KAJ3556883.1"/>
    <property type="molecule type" value="Genomic_DNA"/>
</dbReference>
<evidence type="ECO:0000313" key="1">
    <source>
        <dbReference type="EMBL" id="KAJ3556883.1"/>
    </source>
</evidence>
<reference evidence="1" key="1">
    <citation type="submission" date="2022-07" db="EMBL/GenBank/DDBJ databases">
        <title>Genome Sequence of Phlebia brevispora.</title>
        <authorList>
            <person name="Buettner E."/>
        </authorList>
    </citation>
    <scope>NUCLEOTIDE SEQUENCE</scope>
    <source>
        <strain evidence="1">MPL23</strain>
    </source>
</reference>
<name>A0ACC1TAT7_9APHY</name>
<protein>
    <submittedName>
        <fullName evidence="1">Uncharacterized protein</fullName>
    </submittedName>
</protein>
<evidence type="ECO:0000313" key="2">
    <source>
        <dbReference type="Proteomes" id="UP001148662"/>
    </source>
</evidence>
<keyword evidence="2" id="KW-1185">Reference proteome</keyword>